<evidence type="ECO:0000313" key="5">
    <source>
        <dbReference type="Proteomes" id="UP001148614"/>
    </source>
</evidence>
<dbReference type="VEuPathDB" id="FungiDB:F4678DRAFT_423307"/>
<dbReference type="Gene3D" id="2.60.120.330">
    <property type="entry name" value="B-lactam Antibiotic, Isopenicillin N Synthase, Chain"/>
    <property type="match status" value="1"/>
</dbReference>
<evidence type="ECO:0000313" key="4">
    <source>
        <dbReference type="EMBL" id="KAJ3563339.1"/>
    </source>
</evidence>
<proteinExistence type="predicted"/>
<comment type="caution">
    <text evidence="4">The sequence shown here is derived from an EMBL/GenBank/DDBJ whole genome shotgun (WGS) entry which is preliminary data.</text>
</comment>
<reference evidence="4" key="1">
    <citation type="submission" date="2022-07" db="EMBL/GenBank/DDBJ databases">
        <title>Genome Sequence of Xylaria arbuscula.</title>
        <authorList>
            <person name="Buettner E."/>
        </authorList>
    </citation>
    <scope>NUCLEOTIDE SEQUENCE</scope>
    <source>
        <strain evidence="4">VT107</strain>
    </source>
</reference>
<evidence type="ECO:0000256" key="1">
    <source>
        <dbReference type="ARBA" id="ARBA00022723"/>
    </source>
</evidence>
<keyword evidence="2" id="KW-0408">Iron</keyword>
<accession>A0A9W8N946</accession>
<dbReference type="AlphaFoldDB" id="A0A9W8N946"/>
<dbReference type="Pfam" id="PF03171">
    <property type="entry name" value="2OG-FeII_Oxy"/>
    <property type="match status" value="1"/>
</dbReference>
<protein>
    <recommendedName>
        <fullName evidence="3">Isopenicillin N synthase-like Fe(2+) 2OG dioxygenase domain-containing protein</fullName>
    </recommendedName>
</protein>
<sequence length="117" mass="13297">MLWQDSIGGLQVLNRQGQWINAKPVPGTFVVNIADYMQRITNDRYVSTVHRVQNYSGNERISMAFFFGFNLNESCGVLDSCVAEGEEKKYDEVSSLESFISILGRFWASLRLHAPET</sequence>
<dbReference type="EMBL" id="JANPWZ010001774">
    <property type="protein sequence ID" value="KAJ3563339.1"/>
    <property type="molecule type" value="Genomic_DNA"/>
</dbReference>
<dbReference type="Proteomes" id="UP001148614">
    <property type="component" value="Unassembled WGS sequence"/>
</dbReference>
<evidence type="ECO:0000259" key="3">
    <source>
        <dbReference type="Pfam" id="PF03171"/>
    </source>
</evidence>
<dbReference type="SUPFAM" id="SSF51197">
    <property type="entry name" value="Clavaminate synthase-like"/>
    <property type="match status" value="1"/>
</dbReference>
<dbReference type="InterPro" id="IPR050295">
    <property type="entry name" value="Plant_2OG-oxidoreductases"/>
</dbReference>
<dbReference type="PANTHER" id="PTHR47991">
    <property type="entry name" value="OXOGLUTARATE/IRON-DEPENDENT DIOXYGENASE"/>
    <property type="match status" value="1"/>
</dbReference>
<dbReference type="InterPro" id="IPR044861">
    <property type="entry name" value="IPNS-like_FE2OG_OXY"/>
</dbReference>
<name>A0A9W8N946_9PEZI</name>
<organism evidence="4 5">
    <name type="scientific">Xylaria arbuscula</name>
    <dbReference type="NCBI Taxonomy" id="114810"/>
    <lineage>
        <taxon>Eukaryota</taxon>
        <taxon>Fungi</taxon>
        <taxon>Dikarya</taxon>
        <taxon>Ascomycota</taxon>
        <taxon>Pezizomycotina</taxon>
        <taxon>Sordariomycetes</taxon>
        <taxon>Xylariomycetidae</taxon>
        <taxon>Xylariales</taxon>
        <taxon>Xylariaceae</taxon>
        <taxon>Xylaria</taxon>
    </lineage>
</organism>
<keyword evidence="1" id="KW-0479">Metal-binding</keyword>
<dbReference type="InterPro" id="IPR027443">
    <property type="entry name" value="IPNS-like_sf"/>
</dbReference>
<dbReference type="GO" id="GO:0046872">
    <property type="term" value="F:metal ion binding"/>
    <property type="evidence" value="ECO:0007669"/>
    <property type="project" value="UniProtKB-KW"/>
</dbReference>
<gene>
    <name evidence="4" type="ORF">NPX13_g8238</name>
</gene>
<evidence type="ECO:0000256" key="2">
    <source>
        <dbReference type="ARBA" id="ARBA00023004"/>
    </source>
</evidence>
<feature type="domain" description="Isopenicillin N synthase-like Fe(2+) 2OG dioxygenase" evidence="3">
    <location>
        <begin position="2"/>
        <end position="67"/>
    </location>
</feature>
<keyword evidence="5" id="KW-1185">Reference proteome</keyword>